<evidence type="ECO:0000256" key="1">
    <source>
        <dbReference type="SAM" id="MobiDB-lite"/>
    </source>
</evidence>
<dbReference type="InterPro" id="IPR029033">
    <property type="entry name" value="His_PPase_superfam"/>
</dbReference>
<organism evidence="2 3">
    <name type="scientific">Mesorhabditis belari</name>
    <dbReference type="NCBI Taxonomy" id="2138241"/>
    <lineage>
        <taxon>Eukaryota</taxon>
        <taxon>Metazoa</taxon>
        <taxon>Ecdysozoa</taxon>
        <taxon>Nematoda</taxon>
        <taxon>Chromadorea</taxon>
        <taxon>Rhabditida</taxon>
        <taxon>Rhabditina</taxon>
        <taxon>Rhabditomorpha</taxon>
        <taxon>Rhabditoidea</taxon>
        <taxon>Rhabditidae</taxon>
        <taxon>Mesorhabditinae</taxon>
        <taxon>Mesorhabditis</taxon>
    </lineage>
</organism>
<dbReference type="InterPro" id="IPR051710">
    <property type="entry name" value="Phosphatase_SH3-domain"/>
</dbReference>
<name>A0AAF3J9S0_9BILA</name>
<evidence type="ECO:0000313" key="2">
    <source>
        <dbReference type="Proteomes" id="UP000887575"/>
    </source>
</evidence>
<evidence type="ECO:0000313" key="3">
    <source>
        <dbReference type="WBParaSite" id="MBELARI_LOCUS5462"/>
    </source>
</evidence>
<dbReference type="InterPro" id="IPR013078">
    <property type="entry name" value="His_Pase_superF_clade-1"/>
</dbReference>
<dbReference type="PANTHER" id="PTHR16469">
    <property type="entry name" value="UBIQUITIN-ASSOCIATED AND SH3 DOMAIN-CONTAINING BA-RELATED"/>
    <property type="match status" value="1"/>
</dbReference>
<dbReference type="WBParaSite" id="MBELARI_LOCUS5462">
    <property type="protein sequence ID" value="MBELARI_LOCUS5462"/>
    <property type="gene ID" value="MBELARI_LOCUS5462"/>
</dbReference>
<dbReference type="SUPFAM" id="SSF53254">
    <property type="entry name" value="Phosphoglycerate mutase-like"/>
    <property type="match status" value="1"/>
</dbReference>
<dbReference type="Proteomes" id="UP000887575">
    <property type="component" value="Unassembled WGS sequence"/>
</dbReference>
<dbReference type="PANTHER" id="PTHR16469:SF26">
    <property type="entry name" value="PHOSPHOGLYCERATE MUTASE FAMILY PROTEIN"/>
    <property type="match status" value="1"/>
</dbReference>
<dbReference type="Gene3D" id="3.40.50.1240">
    <property type="entry name" value="Phosphoglycerate mutase-like"/>
    <property type="match status" value="1"/>
</dbReference>
<feature type="compositionally biased region" description="Basic and acidic residues" evidence="1">
    <location>
        <begin position="8"/>
        <end position="20"/>
    </location>
</feature>
<sequence length="438" mass="48923">MVGSSRSSSREPKEQKRVSSLDKPAQSIHKPNRRFDASQCNKDNSQRSKSDSRDRNSKSSSLSHKSKHKEVTAKSKSSRGPHASGQSPEKNRSFHVLSLAKCTTEVPFESKNVSGKVITAKALMDTNIPLGPPITSLPHLRGLWMSAGRSIARKRLLIVMRSVERMDRVHGEKWMSTEIVNGWPKSDRKLLPLVTQKFPFSNNPPITKLGRYQSQLVMRAIMLRGLRPKKIICSPALRCVQTACAMATYANGIGAKVCVEPGLFEPFGWYRGNGMQILPPSKMSTFVGLGYPIDQDYMPIVRDTYFARNETELEARQRIDLVLRNLSLSYLEGPLLIVGHAVTLHTAFLMGRCQPPEDPDDPNYNELDVTSTDEQWDSISEDEALNTTELGIRYPPGCVVTVAREADGPPAIYQLISRIIPPFTFGRQFSNKPVHPIV</sequence>
<protein>
    <submittedName>
        <fullName evidence="3">Uncharacterized protein</fullName>
    </submittedName>
</protein>
<reference evidence="3" key="1">
    <citation type="submission" date="2024-02" db="UniProtKB">
        <authorList>
            <consortium name="WormBaseParasite"/>
        </authorList>
    </citation>
    <scope>IDENTIFICATION</scope>
</reference>
<proteinExistence type="predicted"/>
<feature type="region of interest" description="Disordered" evidence="1">
    <location>
        <begin position="1"/>
        <end position="92"/>
    </location>
</feature>
<keyword evidence="2" id="KW-1185">Reference proteome</keyword>
<dbReference type="GO" id="GO:0016791">
    <property type="term" value="F:phosphatase activity"/>
    <property type="evidence" value="ECO:0007669"/>
    <property type="project" value="UniProtKB-ARBA"/>
</dbReference>
<accession>A0AAF3J9S0</accession>
<dbReference type="Pfam" id="PF00300">
    <property type="entry name" value="His_Phos_1"/>
    <property type="match status" value="1"/>
</dbReference>
<dbReference type="AlphaFoldDB" id="A0AAF3J9S0"/>
<feature type="compositionally biased region" description="Basic and acidic residues" evidence="1">
    <location>
        <begin position="44"/>
        <end position="57"/>
    </location>
</feature>